<evidence type="ECO:0000313" key="3">
    <source>
        <dbReference type="Proteomes" id="UP000829364"/>
    </source>
</evidence>
<organism evidence="2 3">
    <name type="scientific">Purpureocillium takamizusanense</name>
    <dbReference type="NCBI Taxonomy" id="2060973"/>
    <lineage>
        <taxon>Eukaryota</taxon>
        <taxon>Fungi</taxon>
        <taxon>Dikarya</taxon>
        <taxon>Ascomycota</taxon>
        <taxon>Pezizomycotina</taxon>
        <taxon>Sordariomycetes</taxon>
        <taxon>Hypocreomycetidae</taxon>
        <taxon>Hypocreales</taxon>
        <taxon>Ophiocordycipitaceae</taxon>
        <taxon>Purpureocillium</taxon>
    </lineage>
</organism>
<dbReference type="GeneID" id="72070355"/>
<name>A0A9Q8QM11_9HYPO</name>
<gene>
    <name evidence="2" type="ORF">JDV02_008409</name>
</gene>
<dbReference type="AlphaFoldDB" id="A0A9Q8QM11"/>
<dbReference type="EMBL" id="CP086361">
    <property type="protein sequence ID" value="UNI22528.1"/>
    <property type="molecule type" value="Genomic_DNA"/>
</dbReference>
<feature type="compositionally biased region" description="Basic and acidic residues" evidence="1">
    <location>
        <begin position="68"/>
        <end position="77"/>
    </location>
</feature>
<dbReference type="Proteomes" id="UP000829364">
    <property type="component" value="Chromosome 8"/>
</dbReference>
<proteinExistence type="predicted"/>
<feature type="region of interest" description="Disordered" evidence="1">
    <location>
        <begin position="16"/>
        <end position="77"/>
    </location>
</feature>
<protein>
    <submittedName>
        <fullName evidence="2">Uncharacterized protein</fullName>
    </submittedName>
</protein>
<dbReference type="KEGG" id="ptkz:JDV02_008409"/>
<evidence type="ECO:0000313" key="2">
    <source>
        <dbReference type="EMBL" id="UNI22528.1"/>
    </source>
</evidence>
<reference evidence="2" key="1">
    <citation type="submission" date="2021-11" db="EMBL/GenBank/DDBJ databases">
        <title>Purpureocillium_takamizusanense_genome.</title>
        <authorList>
            <person name="Nguyen N.-H."/>
        </authorList>
    </citation>
    <scope>NUCLEOTIDE SEQUENCE</scope>
    <source>
        <strain evidence="2">PT3</strain>
    </source>
</reference>
<keyword evidence="3" id="KW-1185">Reference proteome</keyword>
<evidence type="ECO:0000256" key="1">
    <source>
        <dbReference type="SAM" id="MobiDB-lite"/>
    </source>
</evidence>
<dbReference type="RefSeq" id="XP_047846009.1">
    <property type="nucleotide sequence ID" value="XM_047990003.1"/>
</dbReference>
<accession>A0A9Q8QM11</accession>
<sequence>MFVTEMFRLQILFVAPHGPGQSPDPRRRRVRRPSTSGSRDPPRFAFALGGNRGEVSSIPETDASDVGEGERECTKRNEVRRMATLDASPRPELMLIYQTTLRVCWRALCRGNIQLGRHDLAHGSVKY</sequence>